<proteinExistence type="predicted"/>
<gene>
    <name evidence="2" type="ORF">HLPR_06640</name>
</gene>
<dbReference type="RefSeq" id="WP_338536658.1">
    <property type="nucleotide sequence ID" value="NZ_AP028654.1"/>
</dbReference>
<dbReference type="EMBL" id="AP028654">
    <property type="protein sequence ID" value="BEP28333.1"/>
    <property type="molecule type" value="Genomic_DNA"/>
</dbReference>
<keyword evidence="3" id="KW-1185">Reference proteome</keyword>
<protein>
    <recommendedName>
        <fullName evidence="4">Adhesin domain-containing protein</fullName>
    </recommendedName>
</protein>
<feature type="transmembrane region" description="Helical" evidence="1">
    <location>
        <begin position="20"/>
        <end position="37"/>
    </location>
</feature>
<organism evidence="2 3">
    <name type="scientific">Helicovermis profundi</name>
    <dbReference type="NCBI Taxonomy" id="3065157"/>
    <lineage>
        <taxon>Bacteria</taxon>
        <taxon>Bacillati</taxon>
        <taxon>Bacillota</taxon>
        <taxon>Clostridia</taxon>
        <taxon>Helicovermis</taxon>
    </lineage>
</organism>
<keyword evidence="1" id="KW-0812">Transmembrane</keyword>
<reference evidence="2 3" key="1">
    <citation type="submission" date="2023-08" db="EMBL/GenBank/DDBJ databases">
        <title>Helicovermis profunda gen. nov., sp. nov., a novel mesophilic, fermentative bacterium within the Bacillota from a deep-sea hydrothermal vent chimney.</title>
        <authorList>
            <person name="Miyazaki U."/>
            <person name="Mizutani D."/>
            <person name="Hashimoto Y."/>
            <person name="Tame A."/>
            <person name="Sawayama S."/>
            <person name="Miyazaki J."/>
            <person name="Takai K."/>
            <person name="Nakagawa S."/>
        </authorList>
    </citation>
    <scope>NUCLEOTIDE SEQUENCE [LARGE SCALE GENOMIC DNA]</scope>
    <source>
        <strain evidence="2 3">S502</strain>
    </source>
</reference>
<evidence type="ECO:0000313" key="2">
    <source>
        <dbReference type="EMBL" id="BEP28333.1"/>
    </source>
</evidence>
<dbReference type="KEGG" id="hprf:HLPR_06640"/>
<accession>A0AAU9E4X0</accession>
<sequence length="266" mass="30229">MKIKRNKETRRRRKKSKFGILILIIGVVISIGKYTSIDLESLLNNNNGKFWSYTGDEKLEFKNENEIKDIKAKIEIINGDITIGKINSELLNSIQPKHLMNNEISGKGTSRNFNSAIYKNYRDYLKKISFDGYNYNYNFNPKVNLNIETYAVVADGKYDFRDMIVDNATVVSALGNVKVTLNENSEAKDIIVISSSSNIKLITDNERGIKVTLIGIIKENNLNDIGFVLKDGNYYSNNYEKSTKKTDINIFVGVGSFIIKYKSDAK</sequence>
<evidence type="ECO:0008006" key="4">
    <source>
        <dbReference type="Google" id="ProtNLM"/>
    </source>
</evidence>
<evidence type="ECO:0000313" key="3">
    <source>
        <dbReference type="Proteomes" id="UP001321786"/>
    </source>
</evidence>
<dbReference type="Proteomes" id="UP001321786">
    <property type="component" value="Chromosome"/>
</dbReference>
<evidence type="ECO:0000256" key="1">
    <source>
        <dbReference type="SAM" id="Phobius"/>
    </source>
</evidence>
<name>A0AAU9E4X0_9FIRM</name>
<keyword evidence="1" id="KW-1133">Transmembrane helix</keyword>
<dbReference type="AlphaFoldDB" id="A0AAU9E4X0"/>
<keyword evidence="1" id="KW-0472">Membrane</keyword>